<dbReference type="InterPro" id="IPR005467">
    <property type="entry name" value="His_kinase_dom"/>
</dbReference>
<dbReference type="InterPro" id="IPR050640">
    <property type="entry name" value="Bact_2-comp_sensor_kinase"/>
</dbReference>
<feature type="transmembrane region" description="Helical" evidence="8">
    <location>
        <begin position="74"/>
        <end position="96"/>
    </location>
</feature>
<dbReference type="Proteomes" id="UP000261111">
    <property type="component" value="Unassembled WGS sequence"/>
</dbReference>
<dbReference type="PANTHER" id="PTHR34220:SF7">
    <property type="entry name" value="SENSOR HISTIDINE KINASE YPDA"/>
    <property type="match status" value="1"/>
</dbReference>
<dbReference type="InterPro" id="IPR010559">
    <property type="entry name" value="Sig_transdc_His_kin_internal"/>
</dbReference>
<evidence type="ECO:0000256" key="7">
    <source>
        <dbReference type="ARBA" id="ARBA00023012"/>
    </source>
</evidence>
<dbReference type="GO" id="GO:0016020">
    <property type="term" value="C:membrane"/>
    <property type="evidence" value="ECO:0007669"/>
    <property type="project" value="UniProtKB-SubCell"/>
</dbReference>
<dbReference type="RefSeq" id="WP_025657854.1">
    <property type="nucleotide sequence ID" value="NZ_QVIA01000021.1"/>
</dbReference>
<comment type="caution">
    <text evidence="11">The sequence shown here is derived from an EMBL/GenBank/DDBJ whole genome shotgun (WGS) entry which is preliminary data.</text>
</comment>
<keyword evidence="8" id="KW-1133">Transmembrane helix</keyword>
<dbReference type="Gene3D" id="3.30.565.10">
    <property type="entry name" value="Histidine kinase-like ATPase, C-terminal domain"/>
    <property type="match status" value="1"/>
</dbReference>
<organism evidence="11 12">
    <name type="scientific">Hungatella hathewayi</name>
    <dbReference type="NCBI Taxonomy" id="154046"/>
    <lineage>
        <taxon>Bacteria</taxon>
        <taxon>Bacillati</taxon>
        <taxon>Bacillota</taxon>
        <taxon>Clostridia</taxon>
        <taxon>Lachnospirales</taxon>
        <taxon>Lachnospiraceae</taxon>
        <taxon>Hungatella</taxon>
    </lineage>
</organism>
<feature type="domain" description="HAMP" evidence="10">
    <location>
        <begin position="99"/>
        <end position="151"/>
    </location>
</feature>
<keyword evidence="7" id="KW-0902">Two-component regulatory system</keyword>
<evidence type="ECO:0000256" key="4">
    <source>
        <dbReference type="ARBA" id="ARBA00022553"/>
    </source>
</evidence>
<dbReference type="SUPFAM" id="SSF158472">
    <property type="entry name" value="HAMP domain-like"/>
    <property type="match status" value="1"/>
</dbReference>
<name>A0A3E2WM71_9FIRM</name>
<evidence type="ECO:0000256" key="3">
    <source>
        <dbReference type="ARBA" id="ARBA00012438"/>
    </source>
</evidence>
<dbReference type="InterPro" id="IPR036890">
    <property type="entry name" value="HATPase_C_sf"/>
</dbReference>
<dbReference type="Pfam" id="PF06580">
    <property type="entry name" value="His_kinase"/>
    <property type="match status" value="1"/>
</dbReference>
<comment type="catalytic activity">
    <reaction evidence="1">
        <text>ATP + protein L-histidine = ADP + protein N-phospho-L-histidine.</text>
        <dbReference type="EC" id="2.7.13.3"/>
    </reaction>
</comment>
<dbReference type="GeneID" id="93333762"/>
<dbReference type="Pfam" id="PF00672">
    <property type="entry name" value="HAMP"/>
    <property type="match status" value="1"/>
</dbReference>
<evidence type="ECO:0000256" key="1">
    <source>
        <dbReference type="ARBA" id="ARBA00000085"/>
    </source>
</evidence>
<dbReference type="Pfam" id="PF02518">
    <property type="entry name" value="HATPase_c"/>
    <property type="match status" value="1"/>
</dbReference>
<evidence type="ECO:0000256" key="6">
    <source>
        <dbReference type="ARBA" id="ARBA00022777"/>
    </source>
</evidence>
<evidence type="ECO:0000313" key="12">
    <source>
        <dbReference type="Proteomes" id="UP000261111"/>
    </source>
</evidence>
<dbReference type="EC" id="2.7.13.3" evidence="3"/>
<protein>
    <recommendedName>
        <fullName evidence="3">histidine kinase</fullName>
        <ecNumber evidence="3">2.7.13.3</ecNumber>
    </recommendedName>
</protein>
<dbReference type="Gene3D" id="6.10.340.10">
    <property type="match status" value="1"/>
</dbReference>
<comment type="subcellular location">
    <subcellularLocation>
        <location evidence="2">Membrane</location>
    </subcellularLocation>
</comment>
<dbReference type="AlphaFoldDB" id="A0A3E2WM71"/>
<evidence type="ECO:0000256" key="2">
    <source>
        <dbReference type="ARBA" id="ARBA00004370"/>
    </source>
</evidence>
<reference evidence="11 12" key="1">
    <citation type="submission" date="2018-08" db="EMBL/GenBank/DDBJ databases">
        <title>A genome reference for cultivated species of the human gut microbiota.</title>
        <authorList>
            <person name="Zou Y."/>
            <person name="Xue W."/>
            <person name="Luo G."/>
        </authorList>
    </citation>
    <scope>NUCLEOTIDE SEQUENCE [LARGE SCALE GENOMIC DNA]</scope>
    <source>
        <strain evidence="11 12">AF19-21</strain>
    </source>
</reference>
<sequence length="368" mass="42874">MAVYVDKAYFYDILDDFEMQGVGMCYLLNEDGNEINGIQIPKENSKRYSYPLTSNDWSLLCIQNIDKINLDLVLIRWLAIGLFLVLVVLMVLISIAMSRTISKPIIDLEYSMKEFSRGNFDMTISAKYNDEIGNLRRCYNQMILDMGRLVERNLQEEKLKQEAQIKMLQMQINPHFFYNTLDTIHWLAQIHGENEIVEVSQAFGKLMRFSLEKNEIIPFEKELDAIDNYMKIQFYRFGNQLSLDEKIEEDLYYEYIPKHIILPIVENAIEHGFSGMEDEKKLIIRGKINDDQIIVDVFDNGCGINKEQIEDILYRKNISKEKHMSIGLANVQQRLALLYGEKAGIKINSKKDMGTVVSVFLPMNRRGE</sequence>
<dbReference type="CDD" id="cd06225">
    <property type="entry name" value="HAMP"/>
    <property type="match status" value="1"/>
</dbReference>
<dbReference type="GO" id="GO:0000155">
    <property type="term" value="F:phosphorelay sensor kinase activity"/>
    <property type="evidence" value="ECO:0007669"/>
    <property type="project" value="InterPro"/>
</dbReference>
<dbReference type="SUPFAM" id="SSF55874">
    <property type="entry name" value="ATPase domain of HSP90 chaperone/DNA topoisomerase II/histidine kinase"/>
    <property type="match status" value="1"/>
</dbReference>
<accession>A0A3E2WM71</accession>
<evidence type="ECO:0000313" key="11">
    <source>
        <dbReference type="EMBL" id="RGC28240.1"/>
    </source>
</evidence>
<dbReference type="SMART" id="SM00387">
    <property type="entry name" value="HATPase_c"/>
    <property type="match status" value="1"/>
</dbReference>
<keyword evidence="4" id="KW-0597">Phosphoprotein</keyword>
<dbReference type="PANTHER" id="PTHR34220">
    <property type="entry name" value="SENSOR HISTIDINE KINASE YPDA"/>
    <property type="match status" value="1"/>
</dbReference>
<keyword evidence="8" id="KW-0472">Membrane</keyword>
<evidence type="ECO:0000259" key="10">
    <source>
        <dbReference type="PROSITE" id="PS50885"/>
    </source>
</evidence>
<evidence type="ECO:0000256" key="5">
    <source>
        <dbReference type="ARBA" id="ARBA00022679"/>
    </source>
</evidence>
<keyword evidence="6 11" id="KW-0418">Kinase</keyword>
<proteinExistence type="predicted"/>
<dbReference type="InterPro" id="IPR003594">
    <property type="entry name" value="HATPase_dom"/>
</dbReference>
<gene>
    <name evidence="11" type="ORF">DWX41_17085</name>
</gene>
<evidence type="ECO:0000256" key="8">
    <source>
        <dbReference type="SAM" id="Phobius"/>
    </source>
</evidence>
<feature type="domain" description="Histidine kinase" evidence="9">
    <location>
        <begin position="258"/>
        <end position="365"/>
    </location>
</feature>
<dbReference type="SMART" id="SM00304">
    <property type="entry name" value="HAMP"/>
    <property type="match status" value="1"/>
</dbReference>
<dbReference type="PROSITE" id="PS50109">
    <property type="entry name" value="HIS_KIN"/>
    <property type="match status" value="1"/>
</dbReference>
<dbReference type="PROSITE" id="PS50885">
    <property type="entry name" value="HAMP"/>
    <property type="match status" value="1"/>
</dbReference>
<dbReference type="InterPro" id="IPR003660">
    <property type="entry name" value="HAMP_dom"/>
</dbReference>
<dbReference type="EMBL" id="QVIA01000021">
    <property type="protein sequence ID" value="RGC28240.1"/>
    <property type="molecule type" value="Genomic_DNA"/>
</dbReference>
<keyword evidence="8" id="KW-0812">Transmembrane</keyword>
<evidence type="ECO:0000259" key="9">
    <source>
        <dbReference type="PROSITE" id="PS50109"/>
    </source>
</evidence>
<keyword evidence="5" id="KW-0808">Transferase</keyword>